<sequence length="159" mass="17939">MPFSEAPSIKALSRTVYPGQLRNCGRTRVELRPNSTYSETAPFQPFRRGVKRFHDMRFAPQGSRRTRAFKQRQPVNCDPPNPAQAGVFIGRSTRRPMQMLKDYRCGQCKKLLARMGDYTELQIKCSRCGTLNHVKAVSLELSPLSERGTAASLLPPKAI</sequence>
<evidence type="ECO:0000313" key="2">
    <source>
        <dbReference type="Proteomes" id="UP000279057"/>
    </source>
</evidence>
<evidence type="ECO:0000313" key="1">
    <source>
        <dbReference type="EMBL" id="RMM63202.1"/>
    </source>
</evidence>
<dbReference type="InterPro" id="IPR019294">
    <property type="entry name" value="Translation_reg_Com"/>
</dbReference>
<reference evidence="1 2" key="1">
    <citation type="submission" date="2018-08" db="EMBL/GenBank/DDBJ databases">
        <title>Recombination of ecologically and evolutionarily significant loci maintains genetic cohesion in the Pseudomonas syringae species complex.</title>
        <authorList>
            <person name="Dillon M."/>
            <person name="Thakur S."/>
            <person name="Almeida R.N.D."/>
            <person name="Weir B.S."/>
            <person name="Guttman D.S."/>
        </authorList>
    </citation>
    <scope>NUCLEOTIDE SEQUENCE [LARGE SCALE GENOMIC DNA]</scope>
    <source>
        <strain evidence="1 2">ICMP 4332</strain>
    </source>
</reference>
<gene>
    <name evidence="1" type="ORF">ALQ74_03145</name>
</gene>
<accession>A0A3M3FQ89</accession>
<dbReference type="AlphaFoldDB" id="A0A3M3FQ89"/>
<comment type="caution">
    <text evidence="1">The sequence shown here is derived from an EMBL/GenBank/DDBJ whole genome shotgun (WGS) entry which is preliminary data.</text>
</comment>
<dbReference type="Pfam" id="PF10122">
    <property type="entry name" value="Zn_ribbon_Com"/>
    <property type="match status" value="1"/>
</dbReference>
<dbReference type="EMBL" id="RBOM01000173">
    <property type="protein sequence ID" value="RMM63202.1"/>
    <property type="molecule type" value="Genomic_DNA"/>
</dbReference>
<protein>
    <recommendedName>
        <fullName evidence="3">Prophage protein</fullName>
    </recommendedName>
</protein>
<evidence type="ECO:0008006" key="3">
    <source>
        <dbReference type="Google" id="ProtNLM"/>
    </source>
</evidence>
<organism evidence="1 2">
    <name type="scientific">Pseudomonas savastanoi pv. glycinea</name>
    <name type="common">Pseudomonas syringae pv. glycinea</name>
    <dbReference type="NCBI Taxonomy" id="318"/>
    <lineage>
        <taxon>Bacteria</taxon>
        <taxon>Pseudomonadati</taxon>
        <taxon>Pseudomonadota</taxon>
        <taxon>Gammaproteobacteria</taxon>
        <taxon>Pseudomonadales</taxon>
        <taxon>Pseudomonadaceae</taxon>
        <taxon>Pseudomonas</taxon>
    </lineage>
</organism>
<dbReference type="Proteomes" id="UP000279057">
    <property type="component" value="Unassembled WGS sequence"/>
</dbReference>
<proteinExistence type="predicted"/>
<name>A0A3M3FQ89_PSESG</name>